<organism evidence="2">
    <name type="scientific">Palpitomonas bilix</name>
    <dbReference type="NCBI Taxonomy" id="652834"/>
    <lineage>
        <taxon>Eukaryota</taxon>
        <taxon>Eukaryota incertae sedis</taxon>
    </lineage>
</organism>
<feature type="compositionally biased region" description="Acidic residues" evidence="1">
    <location>
        <begin position="147"/>
        <end position="163"/>
    </location>
</feature>
<dbReference type="EMBL" id="HBIB01001756">
    <property type="protein sequence ID" value="CAE0239062.1"/>
    <property type="molecule type" value="Transcribed_RNA"/>
</dbReference>
<protein>
    <submittedName>
        <fullName evidence="2">Uncharacterized protein</fullName>
    </submittedName>
</protein>
<dbReference type="InterPro" id="IPR040028">
    <property type="entry name" value="IFTAP"/>
</dbReference>
<feature type="region of interest" description="Disordered" evidence="1">
    <location>
        <begin position="391"/>
        <end position="443"/>
    </location>
</feature>
<feature type="compositionally biased region" description="Basic and acidic residues" evidence="1">
    <location>
        <begin position="47"/>
        <end position="69"/>
    </location>
</feature>
<accession>A0A7S3CVZ0</accession>
<feature type="compositionally biased region" description="Low complexity" evidence="1">
    <location>
        <begin position="165"/>
        <end position="189"/>
    </location>
</feature>
<evidence type="ECO:0000313" key="2">
    <source>
        <dbReference type="EMBL" id="CAE0239062.1"/>
    </source>
</evidence>
<feature type="compositionally biased region" description="Low complexity" evidence="1">
    <location>
        <begin position="92"/>
        <end position="112"/>
    </location>
</feature>
<name>A0A7S3CVZ0_9EUKA</name>
<feature type="compositionally biased region" description="Basic and acidic residues" evidence="1">
    <location>
        <begin position="315"/>
        <end position="344"/>
    </location>
</feature>
<reference evidence="2" key="1">
    <citation type="submission" date="2021-01" db="EMBL/GenBank/DDBJ databases">
        <authorList>
            <person name="Corre E."/>
            <person name="Pelletier E."/>
            <person name="Niang G."/>
            <person name="Scheremetjew M."/>
            <person name="Finn R."/>
            <person name="Kale V."/>
            <person name="Holt S."/>
            <person name="Cochrane G."/>
            <person name="Meng A."/>
            <person name="Brown T."/>
            <person name="Cohen L."/>
        </authorList>
    </citation>
    <scope>NUCLEOTIDE SEQUENCE</scope>
    <source>
        <strain evidence="2">NIES-2562</strain>
    </source>
</reference>
<feature type="compositionally biased region" description="Basic and acidic residues" evidence="1">
    <location>
        <begin position="419"/>
        <end position="437"/>
    </location>
</feature>
<dbReference type="Pfam" id="PF17722">
    <property type="entry name" value="IFTAP"/>
    <property type="match status" value="1"/>
</dbReference>
<feature type="region of interest" description="Disordered" evidence="1">
    <location>
        <begin position="1"/>
        <end position="292"/>
    </location>
</feature>
<feature type="region of interest" description="Disordered" evidence="1">
    <location>
        <begin position="310"/>
        <end position="372"/>
    </location>
</feature>
<feature type="compositionally biased region" description="Basic and acidic residues" evidence="1">
    <location>
        <begin position="193"/>
        <end position="224"/>
    </location>
</feature>
<feature type="compositionally biased region" description="Basic and acidic residues" evidence="1">
    <location>
        <begin position="351"/>
        <end position="366"/>
    </location>
</feature>
<proteinExistence type="predicted"/>
<feature type="compositionally biased region" description="Basic and acidic residues" evidence="1">
    <location>
        <begin position="235"/>
        <end position="260"/>
    </location>
</feature>
<sequence length="443" mass="47532">MGKKSSSAVKHEEGKEGPSPISATAEAHALLRLLEEAGRMKKGGVAKRGEEERGGANREGKEGEKKGGKEEEEEYEVSTSEVGKKISAAFISDAPLPSSSSSTSAASGESPARSSTKADFDRAAANAEETRRRIRVVRPPVDPSPLEYDDVEEEVVAVEEEDGTLSIPSSSLSLPPSRPPLLMSSTTGGSSEGGERGDEVDKREERGKSREGGEGGGEKSKAEFLADASQGGSNKGREGGEGGREVGKEKENKEERREEEGQASFPFSPLPPLTDADHALTSPTAGEGVAGVREKVEKVIDCNGNRVFDPSYVECEVREEGEKRDEVEVTEKREKKGGEERGNEEGGVSESGKEDGHSSSDEKKEEEKEEIEETVVEAFALDPDFDYDNVDLTPRFHPGELPPFLEKQYFGGAGQPMADNRRQNTEEKGGGEGEKKGGLVFLN</sequence>
<dbReference type="AlphaFoldDB" id="A0A7S3CVZ0"/>
<evidence type="ECO:0000256" key="1">
    <source>
        <dbReference type="SAM" id="MobiDB-lite"/>
    </source>
</evidence>
<gene>
    <name evidence="2" type="ORF">PBIL07802_LOCUS1206</name>
</gene>